<protein>
    <recommendedName>
        <fullName evidence="5">Lipoprotein</fullName>
    </recommendedName>
</protein>
<reference evidence="3 4" key="1">
    <citation type="submission" date="2019-03" db="EMBL/GenBank/DDBJ databases">
        <title>Genomic Encyclopedia of Type Strains, Phase IV (KMG-IV): sequencing the most valuable type-strain genomes for metagenomic binning, comparative biology and taxonomic classification.</title>
        <authorList>
            <person name="Goeker M."/>
        </authorList>
    </citation>
    <scope>NUCLEOTIDE SEQUENCE [LARGE SCALE GENOMIC DNA]</scope>
    <source>
        <strain evidence="3 4">DSM 25059</strain>
    </source>
</reference>
<keyword evidence="4" id="KW-1185">Reference proteome</keyword>
<evidence type="ECO:0000313" key="3">
    <source>
        <dbReference type="EMBL" id="TDN82230.1"/>
    </source>
</evidence>
<evidence type="ECO:0008006" key="5">
    <source>
        <dbReference type="Google" id="ProtNLM"/>
    </source>
</evidence>
<name>A0A4R6FMK8_9SPHN</name>
<accession>A0A4R6FMK8</accession>
<feature type="chain" id="PRO_5020974410" description="Lipoprotein" evidence="2">
    <location>
        <begin position="21"/>
        <end position="96"/>
    </location>
</feature>
<organism evidence="3 4">
    <name type="scientific">Stakelama pacifica</name>
    <dbReference type="NCBI Taxonomy" id="517720"/>
    <lineage>
        <taxon>Bacteria</taxon>
        <taxon>Pseudomonadati</taxon>
        <taxon>Pseudomonadota</taxon>
        <taxon>Alphaproteobacteria</taxon>
        <taxon>Sphingomonadales</taxon>
        <taxon>Sphingomonadaceae</taxon>
        <taxon>Stakelama</taxon>
    </lineage>
</organism>
<evidence type="ECO:0000256" key="2">
    <source>
        <dbReference type="SAM" id="SignalP"/>
    </source>
</evidence>
<sequence length="96" mass="10980">MRIRLLLPFLVLPLTGACVAKTAWNVATAPVKAGGKVVDWTTTSQDEADRNYGRKMRKKEEREGKERRAWEKRCDGHPERDGCDRYDGYRAADDPE</sequence>
<dbReference type="PROSITE" id="PS51257">
    <property type="entry name" value="PROKAR_LIPOPROTEIN"/>
    <property type="match status" value="1"/>
</dbReference>
<dbReference type="RefSeq" id="WP_133495617.1">
    <property type="nucleotide sequence ID" value="NZ_BMLU01000006.1"/>
</dbReference>
<dbReference type="EMBL" id="SNWD01000006">
    <property type="protein sequence ID" value="TDN82230.1"/>
    <property type="molecule type" value="Genomic_DNA"/>
</dbReference>
<dbReference type="Proteomes" id="UP000295493">
    <property type="component" value="Unassembled WGS sequence"/>
</dbReference>
<feature type="signal peptide" evidence="2">
    <location>
        <begin position="1"/>
        <end position="20"/>
    </location>
</feature>
<keyword evidence="2" id="KW-0732">Signal</keyword>
<dbReference type="OrthoDB" id="7428913at2"/>
<feature type="region of interest" description="Disordered" evidence="1">
    <location>
        <begin position="49"/>
        <end position="96"/>
    </location>
</feature>
<gene>
    <name evidence="3" type="ORF">EV664_10636</name>
</gene>
<proteinExistence type="predicted"/>
<comment type="caution">
    <text evidence="3">The sequence shown here is derived from an EMBL/GenBank/DDBJ whole genome shotgun (WGS) entry which is preliminary data.</text>
</comment>
<dbReference type="AlphaFoldDB" id="A0A4R6FMK8"/>
<evidence type="ECO:0000256" key="1">
    <source>
        <dbReference type="SAM" id="MobiDB-lite"/>
    </source>
</evidence>
<evidence type="ECO:0000313" key="4">
    <source>
        <dbReference type="Proteomes" id="UP000295493"/>
    </source>
</evidence>